<dbReference type="RefSeq" id="WP_060584899.1">
    <property type="nucleotide sequence ID" value="NZ_CP013067.1"/>
</dbReference>
<sequence length="481" mass="52044">MPTSLHSIPDLARFAAKAAPGDERILSKQGEVTTAGLLHRGHKYALLSQHLLHTEFKRFAQENIKTHLDLKEALKQAAPLEIALQAFSLLSPAAYRGEPLTREALLEITTLLEELKLDSQSYAELKQHFDKVSQDPRLQACLELHYPGKMDGLFKALLHQAKETARTTGVNVTISMLLPGIGAMIAAGREFYQVAKACDREAHHHQVQQIGQLPGRGSRLGHISGDVLSKEHALIATKGATNATLGVALSGIGNFGVSGVAAHGVAKIAAKALPMVASKALTSALPTAVNQGAAYLIGEEADDTLTDQRLSDVLPRLEVSNEMGAFSFSMLDKGSVRALLTYLGPAADPALLTPEAPDNLREMEQARLALKGQLGSPPDEQLLPGRHEENAPTEALKLSHQAYQKLLDEDYHWLLPAVSVLDKGTGEDLNQKLAYRLPLQAENGTAYLEKSPRLSQEQLEALKETGAPSQLKLLYLAEGWL</sequence>
<evidence type="ECO:0000313" key="1">
    <source>
        <dbReference type="EMBL" id="ALP43571.1"/>
    </source>
</evidence>
<dbReference type="AlphaFoldDB" id="A0A0S2SP91"/>
<evidence type="ECO:0000313" key="2">
    <source>
        <dbReference type="Proteomes" id="UP000058114"/>
    </source>
</evidence>
<proteinExistence type="predicted"/>
<protein>
    <submittedName>
        <fullName evidence="1">Uncharacterized protein</fullName>
    </submittedName>
</protein>
<reference evidence="1 2" key="2">
    <citation type="journal article" date="2016" name="Genome Announc.">
        <title>Complete Genome Sequence of the Highly Virulent Aeromonas schubertii Strain WL1483, Isolated from Diseased Snakehead Fish (Channa argus) in China.</title>
        <authorList>
            <person name="Liu L."/>
            <person name="Li N."/>
            <person name="Zhang D."/>
            <person name="Fu X."/>
            <person name="Shi C."/>
            <person name="Lin Q."/>
            <person name="Hao G."/>
        </authorList>
    </citation>
    <scope>NUCLEOTIDE SEQUENCE [LARGE SCALE GENOMIC DNA]</scope>
    <source>
        <strain evidence="1 2">WL1483</strain>
    </source>
</reference>
<dbReference type="EMBL" id="CP013067">
    <property type="protein sequence ID" value="ALP43571.1"/>
    <property type="molecule type" value="Genomic_DNA"/>
</dbReference>
<dbReference type="Proteomes" id="UP000058114">
    <property type="component" value="Chromosome"/>
</dbReference>
<accession>A0A0S2SP91</accession>
<gene>
    <name evidence="1" type="ORF">WL1483_4152</name>
</gene>
<organism evidence="1 2">
    <name type="scientific">Aeromonas schubertii</name>
    <dbReference type="NCBI Taxonomy" id="652"/>
    <lineage>
        <taxon>Bacteria</taxon>
        <taxon>Pseudomonadati</taxon>
        <taxon>Pseudomonadota</taxon>
        <taxon>Gammaproteobacteria</taxon>
        <taxon>Aeromonadales</taxon>
        <taxon>Aeromonadaceae</taxon>
        <taxon>Aeromonas</taxon>
    </lineage>
</organism>
<dbReference type="PATRIC" id="fig|652.5.peg.1343"/>
<dbReference type="KEGG" id="asr:WL1483_4152"/>
<reference evidence="2" key="1">
    <citation type="submission" date="2015-10" db="EMBL/GenBank/DDBJ databases">
        <title>Complete Genome Sequence of Aeromonas schubertii strain WL1483.</title>
        <authorList>
            <person name="Liu L."/>
        </authorList>
    </citation>
    <scope>NUCLEOTIDE SEQUENCE [LARGE SCALE GENOMIC DNA]</scope>
    <source>
        <strain evidence="2">WL1483</strain>
    </source>
</reference>
<name>A0A0S2SP91_9GAMM</name>